<protein>
    <recommendedName>
        <fullName evidence="1">AB hydrolase-1 domain-containing protein</fullName>
    </recommendedName>
</protein>
<dbReference type="SUPFAM" id="SSF53474">
    <property type="entry name" value="alpha/beta-Hydrolases"/>
    <property type="match status" value="1"/>
</dbReference>
<feature type="domain" description="AB hydrolase-1" evidence="1">
    <location>
        <begin position="57"/>
        <end position="283"/>
    </location>
</feature>
<dbReference type="InterPro" id="IPR050266">
    <property type="entry name" value="AB_hydrolase_sf"/>
</dbReference>
<evidence type="ECO:0000313" key="2">
    <source>
        <dbReference type="EMBL" id="GIP56020.1"/>
    </source>
</evidence>
<accession>A0ABQ4MKR2</accession>
<dbReference type="PANTHER" id="PTHR43798">
    <property type="entry name" value="MONOACYLGLYCEROL LIPASE"/>
    <property type="match status" value="1"/>
</dbReference>
<dbReference type="InterPro" id="IPR029058">
    <property type="entry name" value="AB_hydrolase_fold"/>
</dbReference>
<dbReference type="EMBL" id="BOSL01000028">
    <property type="protein sequence ID" value="GIP56020.1"/>
    <property type="molecule type" value="Genomic_DNA"/>
</dbReference>
<dbReference type="Proteomes" id="UP000679992">
    <property type="component" value="Unassembled WGS sequence"/>
</dbReference>
<evidence type="ECO:0000259" key="1">
    <source>
        <dbReference type="Pfam" id="PF00561"/>
    </source>
</evidence>
<keyword evidence="3" id="KW-1185">Reference proteome</keyword>
<evidence type="ECO:0000313" key="3">
    <source>
        <dbReference type="Proteomes" id="UP000679992"/>
    </source>
</evidence>
<dbReference type="Pfam" id="PF00561">
    <property type="entry name" value="Abhydrolase_1"/>
    <property type="match status" value="1"/>
</dbReference>
<proteinExistence type="predicted"/>
<dbReference type="PANTHER" id="PTHR43798:SF33">
    <property type="entry name" value="HYDROLASE, PUTATIVE (AFU_ORTHOLOGUE AFUA_2G14860)-RELATED"/>
    <property type="match status" value="1"/>
</dbReference>
<dbReference type="Gene3D" id="3.40.50.1820">
    <property type="entry name" value="alpha/beta hydrolase"/>
    <property type="match status" value="1"/>
</dbReference>
<reference evidence="2 3" key="1">
    <citation type="submission" date="2021-03" db="EMBL/GenBank/DDBJ databases">
        <title>Antimicrobial resistance genes in bacteria isolated from Japanese honey, and their potential for conferring macrolide and lincosamide resistance in the American foulbrood pathogen Paenibacillus larvae.</title>
        <authorList>
            <person name="Okamoto M."/>
            <person name="Kumagai M."/>
            <person name="Kanamori H."/>
            <person name="Takamatsu D."/>
        </authorList>
    </citation>
    <scope>NUCLEOTIDE SEQUENCE [LARGE SCALE GENOMIC DNA]</scope>
    <source>
        <strain evidence="2 3">J42TS3</strain>
    </source>
</reference>
<organism evidence="2 3">
    <name type="scientific">Paenibacillus vini</name>
    <dbReference type="NCBI Taxonomy" id="1476024"/>
    <lineage>
        <taxon>Bacteria</taxon>
        <taxon>Bacillati</taxon>
        <taxon>Bacillota</taxon>
        <taxon>Bacilli</taxon>
        <taxon>Bacillales</taxon>
        <taxon>Paenibacillaceae</taxon>
        <taxon>Paenibacillus</taxon>
    </lineage>
</organism>
<dbReference type="InterPro" id="IPR000073">
    <property type="entry name" value="AB_hydrolase_1"/>
</dbReference>
<comment type="caution">
    <text evidence="2">The sequence shown here is derived from an EMBL/GenBank/DDBJ whole genome shotgun (WGS) entry which is preliminary data.</text>
</comment>
<name>A0ABQ4MKR2_9BACL</name>
<sequence length="297" mass="34382">MKGMKIMKRYKSRQGEELIFTSYDRLLLTWGVDYEQRDIQTVYGSTHVITAGSPNNPALVLFHGTADNSAMMWVYNIRELAENYYVIAVDAVGGSGKSEPNELYYRKFDQTAWIDELLKALALKLVHIAGVSYGAYLAYHYAIMRPDNVQKVVCMAGRIPGSQFEVMSKMMMAFMPEALFPSEANCKRLLRKLSGPHYTVFENNEELMKHWYYLLKYFNNKSMMQHGITIFDGEQMNLIRKKALFLIGDQDILSNYPKAIQRLNQYQLNYKIIKEAGHAINHEQAELINREIIHHLN</sequence>
<gene>
    <name evidence="2" type="ORF">J42TS3_50550</name>
</gene>